<reference evidence="1 2" key="1">
    <citation type="submission" date="2011-02" db="EMBL/GenBank/DDBJ databases">
        <authorList>
            <person name="Weinstock G."/>
            <person name="Sodergren E."/>
            <person name="Clifton S."/>
            <person name="Fulton L."/>
            <person name="Fulton B."/>
            <person name="Courtney L."/>
            <person name="Fronick C."/>
            <person name="Harrison M."/>
            <person name="Strong C."/>
            <person name="Farmer C."/>
            <person name="Delahaunty K."/>
            <person name="Markovic C."/>
            <person name="Hall O."/>
            <person name="Minx P."/>
            <person name="Tomlinson C."/>
            <person name="Mitreva M."/>
            <person name="Hou S."/>
            <person name="Chen J."/>
            <person name="Wollam A."/>
            <person name="Pepin K.H."/>
            <person name="Johnson M."/>
            <person name="Bhonagiri V."/>
            <person name="Zhang X."/>
            <person name="Suruliraj S."/>
            <person name="Warren W."/>
            <person name="Chinwalla A."/>
            <person name="Mardis E.R."/>
            <person name="Wilson R.K."/>
        </authorList>
    </citation>
    <scope>NUCLEOTIDE SEQUENCE [LARGE SCALE GENOMIC DNA]</scope>
    <source>
        <strain evidence="1 2">YIT 12057</strain>
    </source>
</reference>
<dbReference type="GeneID" id="86051327"/>
<dbReference type="Pfam" id="PF08011">
    <property type="entry name" value="PDDEXK_9"/>
    <property type="match status" value="1"/>
</dbReference>
<keyword evidence="2" id="KW-1185">Reference proteome</keyword>
<dbReference type="Proteomes" id="UP000003416">
    <property type="component" value="Unassembled WGS sequence"/>
</dbReference>
<comment type="caution">
    <text evidence="1">The sequence shown here is derived from an EMBL/GenBank/DDBJ whole genome shotgun (WGS) entry which is preliminary data.</text>
</comment>
<sequence>AIYVFEFKLDGSAEDALRQIKEKGYLIPYTLDGKRLVKVGVNFSKETRNVDRYIVEE</sequence>
<evidence type="ECO:0008006" key="3">
    <source>
        <dbReference type="Google" id="ProtNLM"/>
    </source>
</evidence>
<name>F3PQW8_9BACE</name>
<dbReference type="eggNOG" id="ENOG5030YS7">
    <property type="taxonomic scope" value="Bacteria"/>
</dbReference>
<dbReference type="InterPro" id="IPR012547">
    <property type="entry name" value="PDDEXK_9"/>
</dbReference>
<protein>
    <recommendedName>
        <fullName evidence="3">AAA-ATPase-like domain-containing protein</fullName>
    </recommendedName>
</protein>
<proteinExistence type="predicted"/>
<evidence type="ECO:0000313" key="2">
    <source>
        <dbReference type="Proteomes" id="UP000003416"/>
    </source>
</evidence>
<feature type="non-terminal residue" evidence="1">
    <location>
        <position position="1"/>
    </location>
</feature>
<dbReference type="HOGENOM" id="CLU_2983409_0_0_10"/>
<evidence type="ECO:0000313" key="1">
    <source>
        <dbReference type="EMBL" id="EGF58618.1"/>
    </source>
</evidence>
<dbReference type="AlphaFoldDB" id="F3PQW8"/>
<dbReference type="EMBL" id="AFBN01000020">
    <property type="protein sequence ID" value="EGF58618.1"/>
    <property type="molecule type" value="Genomic_DNA"/>
</dbReference>
<organism evidence="1 2">
    <name type="scientific">Bacteroides fluxus YIT 12057</name>
    <dbReference type="NCBI Taxonomy" id="763034"/>
    <lineage>
        <taxon>Bacteria</taxon>
        <taxon>Pseudomonadati</taxon>
        <taxon>Bacteroidota</taxon>
        <taxon>Bacteroidia</taxon>
        <taxon>Bacteroidales</taxon>
        <taxon>Bacteroidaceae</taxon>
        <taxon>Bacteroides</taxon>
    </lineage>
</organism>
<gene>
    <name evidence="1" type="ORF">HMPREF9446_01116</name>
</gene>
<accession>F3PQW8</accession>
<dbReference type="RefSeq" id="WP_009124349.1">
    <property type="nucleotide sequence ID" value="NZ_GL882620.1"/>
</dbReference>